<evidence type="ECO:0000313" key="4">
    <source>
        <dbReference type="EMBL" id="KAB8076087.1"/>
    </source>
</evidence>
<dbReference type="InterPro" id="IPR002347">
    <property type="entry name" value="SDR_fam"/>
</dbReference>
<dbReference type="Gene3D" id="3.40.50.720">
    <property type="entry name" value="NAD(P)-binding Rossmann-like Domain"/>
    <property type="match status" value="1"/>
</dbReference>
<dbReference type="InterPro" id="IPR036291">
    <property type="entry name" value="NAD(P)-bd_dom_sf"/>
</dbReference>
<dbReference type="PANTHER" id="PTHR24320:SF236">
    <property type="entry name" value="SHORT-CHAIN DEHYDROGENASE-RELATED"/>
    <property type="match status" value="1"/>
</dbReference>
<dbReference type="EMBL" id="ML732185">
    <property type="protein sequence ID" value="KAB8076087.1"/>
    <property type="molecule type" value="Genomic_DNA"/>
</dbReference>
<dbReference type="AlphaFoldDB" id="A0A5N5X7N6"/>
<dbReference type="Pfam" id="PF00106">
    <property type="entry name" value="adh_short"/>
    <property type="match status" value="1"/>
</dbReference>
<comment type="similarity">
    <text evidence="1">Belongs to the short-chain dehydrogenases/reductases (SDR) family.</text>
</comment>
<proteinExistence type="inferred from homology"/>
<evidence type="ECO:0000256" key="2">
    <source>
        <dbReference type="ARBA" id="ARBA00022857"/>
    </source>
</evidence>
<evidence type="ECO:0000313" key="5">
    <source>
        <dbReference type="Proteomes" id="UP000326565"/>
    </source>
</evidence>
<evidence type="ECO:0000256" key="1">
    <source>
        <dbReference type="ARBA" id="ARBA00006484"/>
    </source>
</evidence>
<reference evidence="4 5" key="1">
    <citation type="submission" date="2019-04" db="EMBL/GenBank/DDBJ databases">
        <title>Friends and foes A comparative genomics study of 23 Aspergillus species from section Flavi.</title>
        <authorList>
            <consortium name="DOE Joint Genome Institute"/>
            <person name="Kjaerbolling I."/>
            <person name="Vesth T."/>
            <person name="Frisvad J.C."/>
            <person name="Nybo J.L."/>
            <person name="Theobald S."/>
            <person name="Kildgaard S."/>
            <person name="Isbrandt T."/>
            <person name="Kuo A."/>
            <person name="Sato A."/>
            <person name="Lyhne E.K."/>
            <person name="Kogle M.E."/>
            <person name="Wiebenga A."/>
            <person name="Kun R.S."/>
            <person name="Lubbers R.J."/>
            <person name="Makela M.R."/>
            <person name="Barry K."/>
            <person name="Chovatia M."/>
            <person name="Clum A."/>
            <person name="Daum C."/>
            <person name="Haridas S."/>
            <person name="He G."/>
            <person name="LaButti K."/>
            <person name="Lipzen A."/>
            <person name="Mondo S."/>
            <person name="Riley R."/>
            <person name="Salamov A."/>
            <person name="Simmons B.A."/>
            <person name="Magnuson J.K."/>
            <person name="Henrissat B."/>
            <person name="Mortensen U.H."/>
            <person name="Larsen T.O."/>
            <person name="Devries R.P."/>
            <person name="Grigoriev I.V."/>
            <person name="Machida M."/>
            <person name="Baker S.E."/>
            <person name="Andersen M.R."/>
        </authorList>
    </citation>
    <scope>NUCLEOTIDE SEQUENCE [LARGE SCALE GENOMIC DNA]</scope>
    <source>
        <strain evidence="4 5">CBS 151.66</strain>
    </source>
</reference>
<evidence type="ECO:0000256" key="3">
    <source>
        <dbReference type="ARBA" id="ARBA00023002"/>
    </source>
</evidence>
<sequence>MNVIKQSAWIPAATLTFSNPDDQTGRVFIVTGGYSGVGYELSKIPYGKHGTIDIAGRNQEKAEDAINGIRSVGRSSHGQLEFLKLGLANFASIPESAADFLSRETRLDALKNNAGPIGPDACTRAMVGIELTMSTNCLGPFFLTQCLLPLLQGTTALSSPGSIRVRKR</sequence>
<dbReference type="SUPFAM" id="SSF51735">
    <property type="entry name" value="NAD(P)-binding Rossmann-fold domains"/>
    <property type="match status" value="1"/>
</dbReference>
<dbReference type="PANTHER" id="PTHR24320">
    <property type="entry name" value="RETINOL DEHYDROGENASE"/>
    <property type="match status" value="1"/>
</dbReference>
<accession>A0A5N5X7N6</accession>
<dbReference type="Proteomes" id="UP000326565">
    <property type="component" value="Unassembled WGS sequence"/>
</dbReference>
<organism evidence="4 5">
    <name type="scientific">Aspergillus leporis</name>
    <dbReference type="NCBI Taxonomy" id="41062"/>
    <lineage>
        <taxon>Eukaryota</taxon>
        <taxon>Fungi</taxon>
        <taxon>Dikarya</taxon>
        <taxon>Ascomycota</taxon>
        <taxon>Pezizomycotina</taxon>
        <taxon>Eurotiomycetes</taxon>
        <taxon>Eurotiomycetidae</taxon>
        <taxon>Eurotiales</taxon>
        <taxon>Aspergillaceae</taxon>
        <taxon>Aspergillus</taxon>
        <taxon>Aspergillus subgen. Circumdati</taxon>
    </lineage>
</organism>
<dbReference type="OrthoDB" id="191139at2759"/>
<name>A0A5N5X7N6_9EURO</name>
<protein>
    <submittedName>
        <fullName evidence="4">Uncharacterized protein</fullName>
    </submittedName>
</protein>
<keyword evidence="5" id="KW-1185">Reference proteome</keyword>
<dbReference type="GO" id="GO:0016491">
    <property type="term" value="F:oxidoreductase activity"/>
    <property type="evidence" value="ECO:0007669"/>
    <property type="project" value="UniProtKB-KW"/>
</dbReference>
<keyword evidence="2" id="KW-0521">NADP</keyword>
<keyword evidence="3" id="KW-0560">Oxidoreductase</keyword>
<gene>
    <name evidence="4" type="ORF">BDV29DRAFT_155014</name>
</gene>